<comment type="caution">
    <text evidence="10">The sequence shown here is derived from an EMBL/GenBank/DDBJ whole genome shotgun (WGS) entry which is preliminary data.</text>
</comment>
<keyword evidence="3" id="KW-0227">DNA damage</keyword>
<evidence type="ECO:0000256" key="1">
    <source>
        <dbReference type="ARBA" id="ARBA00004123"/>
    </source>
</evidence>
<feature type="region of interest" description="Disordered" evidence="6">
    <location>
        <begin position="212"/>
        <end position="237"/>
    </location>
</feature>
<sequence length="1023" mass="113351">MARALMTLSSAPSVQCQPSRRDRDESRSRALPVYHQRLSVNIAASHAVFRRPIDTFVAYAIFPAIAAVQLKSFLPWSIAMMAGRKRTRASRSQPATPGLPNVYQEMLLEAGAGTGPSTPAPSEPPLKKLKRPGEKTARVDPPKAPEPDEDEDDEDIEFEDVALPPPIFQTMERDSDEEESEDDIEFEDVDLGAVHPDVEVTEEPKKLTLNLSAHTPTTPAAKKGADRRKPISKEERERRITVHRTHLLCLMLHCALRNRWCDDGEVQKSMRSLLTKKIVNYLNPSSDLPQFGQTQSLKTGLEQAGSIFKAKFHITEKGLRRALWAEDPEHISKYEPPSNMDSCLERSDFREAARKLQGSRDVGAQLYCALLRSAGIRARLVCSLQPLSFASGGPTLPKPRSLKTPSKPTRAEQIQAQVAKYSMAGEGSSSSDMSKASPLRRLGHPNAAAYHLPSIPASPPKGRQLKDTPINIRESPFPVYWVEVLDTAHQKWQPVDPLVTNSMWKPRAIEPPASDRENCMTYVVAFESDGTARDVTRRYAKAYAAKTRRLRVETAVERGDRWWRKALKPFTRRPKTDLDQIEDNELMAVEGREPMPRNVADFKDHPVFALERHLRRNEVLIPEAQPAGTVSAGSKAPLEKVYRRRDVRIARSRDKWYRSYGREVKPMEVPVKFLPRRSNARPGEFIDDGYGGDERDAAGMPVFTEEQTELYHAPPVINGRVPKNKFGNIDVYVASMVPQGGVHVTDEFDAAARAAHILGIDYAPALTGFNFKGKHGTAVLNGVVVAREHEEAVRAVMEGLGDMEAQVERSKRSLAAIRMWKRFLTALRIRERVWAGVDPEERAEEEREMVGEIAEMSEREESMATGGSMVECDNQGRGCLAQDEAFGGGFIVEEDASQGRSGGFMVGNESKYGGGGFVAEEVEVEEEEGGDGGFVAGDEDVDSDRGVGFAAQDVDVEESGGFAANEGEENTERDGEDGDMGLEDLSVLGAEKDEDEEVEDAPSDVTEEYDMEEEDGGGGFLVE</sequence>
<feature type="compositionally biased region" description="Basic and acidic residues" evidence="6">
    <location>
        <begin position="223"/>
        <end position="237"/>
    </location>
</feature>
<comment type="similarity">
    <text evidence="2">Belongs to the XPC family.</text>
</comment>
<dbReference type="AlphaFoldDB" id="A0AAD9A571"/>
<evidence type="ECO:0000256" key="5">
    <source>
        <dbReference type="ARBA" id="ARBA00023242"/>
    </source>
</evidence>
<dbReference type="GO" id="GO:0071942">
    <property type="term" value="C:XPC complex"/>
    <property type="evidence" value="ECO:0007669"/>
    <property type="project" value="TreeGrafter"/>
</dbReference>
<gene>
    <name evidence="10" type="ORF">CCHR01_15783</name>
</gene>
<dbReference type="Pfam" id="PF10404">
    <property type="entry name" value="BHD_2"/>
    <property type="match status" value="1"/>
</dbReference>
<feature type="compositionally biased region" description="Acidic residues" evidence="6">
    <location>
        <begin position="966"/>
        <end position="982"/>
    </location>
</feature>
<feature type="compositionally biased region" description="Acidic residues" evidence="6">
    <location>
        <begin position="992"/>
        <end position="1016"/>
    </location>
</feature>
<dbReference type="Pfam" id="PF03835">
    <property type="entry name" value="Rad4"/>
    <property type="match status" value="1"/>
</dbReference>
<feature type="region of interest" description="Disordered" evidence="6">
    <location>
        <begin position="925"/>
        <end position="1023"/>
    </location>
</feature>
<dbReference type="InterPro" id="IPR038765">
    <property type="entry name" value="Papain-like_cys_pep_sf"/>
</dbReference>
<evidence type="ECO:0000313" key="10">
    <source>
        <dbReference type="EMBL" id="KAK1841613.1"/>
    </source>
</evidence>
<evidence type="ECO:0000259" key="7">
    <source>
        <dbReference type="SMART" id="SM01030"/>
    </source>
</evidence>
<evidence type="ECO:0000256" key="6">
    <source>
        <dbReference type="SAM" id="MobiDB-lite"/>
    </source>
</evidence>
<dbReference type="InterPro" id="IPR018326">
    <property type="entry name" value="Rad4_beta-hairpin_dom1"/>
</dbReference>
<evidence type="ECO:0000256" key="4">
    <source>
        <dbReference type="ARBA" id="ARBA00023204"/>
    </source>
</evidence>
<evidence type="ECO:0000259" key="8">
    <source>
        <dbReference type="SMART" id="SM01031"/>
    </source>
</evidence>
<evidence type="ECO:0000313" key="11">
    <source>
        <dbReference type="Proteomes" id="UP001243330"/>
    </source>
</evidence>
<dbReference type="Pfam" id="PF10403">
    <property type="entry name" value="BHD_1"/>
    <property type="match status" value="1"/>
</dbReference>
<keyword evidence="5" id="KW-0539">Nucleus</keyword>
<dbReference type="GO" id="GO:0003697">
    <property type="term" value="F:single-stranded DNA binding"/>
    <property type="evidence" value="ECO:0007669"/>
    <property type="project" value="TreeGrafter"/>
</dbReference>
<dbReference type="Proteomes" id="UP001243330">
    <property type="component" value="Unassembled WGS sequence"/>
</dbReference>
<feature type="domain" description="Rad4 beta-hairpin" evidence="8">
    <location>
        <begin position="650"/>
        <end position="714"/>
    </location>
</feature>
<keyword evidence="11" id="KW-1185">Reference proteome</keyword>
<dbReference type="InterPro" id="IPR036985">
    <property type="entry name" value="Transglutaminase-like_sf"/>
</dbReference>
<dbReference type="Gene3D" id="3.90.260.10">
    <property type="entry name" value="Transglutaminase-like"/>
    <property type="match status" value="1"/>
</dbReference>
<dbReference type="InterPro" id="IPR018325">
    <property type="entry name" value="Rad4/PNGase_transGLS-fold"/>
</dbReference>
<reference evidence="10" key="1">
    <citation type="submission" date="2023-01" db="EMBL/GenBank/DDBJ databases">
        <title>Colletotrichum chrysophilum M932 genome sequence.</title>
        <authorList>
            <person name="Baroncelli R."/>
        </authorList>
    </citation>
    <scope>NUCLEOTIDE SEQUENCE</scope>
    <source>
        <strain evidence="10">M932</strain>
    </source>
</reference>
<dbReference type="InterPro" id="IPR018328">
    <property type="entry name" value="Rad4_beta-hairpin_dom3"/>
</dbReference>
<evidence type="ECO:0000256" key="2">
    <source>
        <dbReference type="ARBA" id="ARBA00009525"/>
    </source>
</evidence>
<proteinExistence type="inferred from homology"/>
<feature type="compositionally biased region" description="Polar residues" evidence="6">
    <location>
        <begin position="7"/>
        <end position="18"/>
    </location>
</feature>
<protein>
    <submittedName>
        <fullName evidence="10">DNA repair protein</fullName>
    </submittedName>
</protein>
<comment type="subcellular location">
    <subcellularLocation>
        <location evidence="1">Nucleus</location>
    </subcellularLocation>
</comment>
<feature type="domain" description="Rad4 beta-hairpin" evidence="7">
    <location>
        <begin position="591"/>
        <end position="648"/>
    </location>
</feature>
<organism evidence="10 11">
    <name type="scientific">Colletotrichum chrysophilum</name>
    <dbReference type="NCBI Taxonomy" id="1836956"/>
    <lineage>
        <taxon>Eukaryota</taxon>
        <taxon>Fungi</taxon>
        <taxon>Dikarya</taxon>
        <taxon>Ascomycota</taxon>
        <taxon>Pezizomycotina</taxon>
        <taxon>Sordariomycetes</taxon>
        <taxon>Hypocreomycetidae</taxon>
        <taxon>Glomerellales</taxon>
        <taxon>Glomerellaceae</taxon>
        <taxon>Colletotrichum</taxon>
        <taxon>Colletotrichum gloeosporioides species complex</taxon>
    </lineage>
</organism>
<dbReference type="GO" id="GO:0006289">
    <property type="term" value="P:nucleotide-excision repair"/>
    <property type="evidence" value="ECO:0007669"/>
    <property type="project" value="InterPro"/>
</dbReference>
<feature type="compositionally biased region" description="Acidic residues" evidence="6">
    <location>
        <begin position="147"/>
        <end position="156"/>
    </location>
</feature>
<dbReference type="SMART" id="SM01031">
    <property type="entry name" value="BHD_2"/>
    <property type="match status" value="1"/>
</dbReference>
<evidence type="ECO:0000259" key="9">
    <source>
        <dbReference type="SMART" id="SM01032"/>
    </source>
</evidence>
<dbReference type="SMART" id="SM01032">
    <property type="entry name" value="BHD_3"/>
    <property type="match status" value="1"/>
</dbReference>
<feature type="domain" description="Rad4 beta-hairpin" evidence="9">
    <location>
        <begin position="721"/>
        <end position="797"/>
    </location>
</feature>
<dbReference type="GO" id="GO:0003684">
    <property type="term" value="F:damaged DNA binding"/>
    <property type="evidence" value="ECO:0007669"/>
    <property type="project" value="InterPro"/>
</dbReference>
<dbReference type="PANTHER" id="PTHR12135:SF0">
    <property type="entry name" value="DNA REPAIR PROTEIN COMPLEMENTING XP-C CELLS"/>
    <property type="match status" value="1"/>
</dbReference>
<dbReference type="SUPFAM" id="SSF54001">
    <property type="entry name" value="Cysteine proteinases"/>
    <property type="match status" value="1"/>
</dbReference>
<dbReference type="GO" id="GO:0000111">
    <property type="term" value="C:nucleotide-excision repair factor 2 complex"/>
    <property type="evidence" value="ECO:0007669"/>
    <property type="project" value="TreeGrafter"/>
</dbReference>
<dbReference type="Gene3D" id="2.20.20.110">
    <property type="entry name" value="Rad4, beta-hairpin domain BHD1"/>
    <property type="match status" value="1"/>
</dbReference>
<accession>A0AAD9A571</accession>
<feature type="region of interest" description="Disordered" evidence="6">
    <location>
        <begin position="111"/>
        <end position="156"/>
    </location>
</feature>
<dbReference type="InterPro" id="IPR042488">
    <property type="entry name" value="Rad4_BHD3_sf"/>
</dbReference>
<feature type="compositionally biased region" description="Basic and acidic residues" evidence="6">
    <location>
        <begin position="19"/>
        <end position="28"/>
    </location>
</feature>
<keyword evidence="4" id="KW-0234">DNA repair</keyword>
<dbReference type="GO" id="GO:0006298">
    <property type="term" value="P:mismatch repair"/>
    <property type="evidence" value="ECO:0007669"/>
    <property type="project" value="TreeGrafter"/>
</dbReference>
<dbReference type="Gene3D" id="3.30.70.2460">
    <property type="entry name" value="Rad4, beta-hairpin domain BHD3"/>
    <property type="match status" value="1"/>
</dbReference>
<feature type="region of interest" description="Disordered" evidence="6">
    <location>
        <begin position="1"/>
        <end position="28"/>
    </location>
</feature>
<dbReference type="GO" id="GO:0005737">
    <property type="term" value="C:cytoplasm"/>
    <property type="evidence" value="ECO:0007669"/>
    <property type="project" value="TreeGrafter"/>
</dbReference>
<dbReference type="EMBL" id="JAQOWY010000469">
    <property type="protein sequence ID" value="KAK1841613.1"/>
    <property type="molecule type" value="Genomic_DNA"/>
</dbReference>
<dbReference type="InterPro" id="IPR018327">
    <property type="entry name" value="BHD_2"/>
</dbReference>
<evidence type="ECO:0000256" key="3">
    <source>
        <dbReference type="ARBA" id="ARBA00022763"/>
    </source>
</evidence>
<dbReference type="InterPro" id="IPR004583">
    <property type="entry name" value="DNA_repair_Rad4"/>
</dbReference>
<name>A0AAD9A571_9PEZI</name>
<dbReference type="Pfam" id="PF10405">
    <property type="entry name" value="BHD_3"/>
    <property type="match status" value="1"/>
</dbReference>
<dbReference type="SMART" id="SM01030">
    <property type="entry name" value="BHD_1"/>
    <property type="match status" value="1"/>
</dbReference>
<feature type="compositionally biased region" description="Basic and acidic residues" evidence="6">
    <location>
        <begin position="131"/>
        <end position="146"/>
    </location>
</feature>
<dbReference type="PANTHER" id="PTHR12135">
    <property type="entry name" value="DNA REPAIR PROTEIN XP-C / RAD4"/>
    <property type="match status" value="1"/>
</dbReference>